<feature type="compositionally biased region" description="Polar residues" evidence="1">
    <location>
        <begin position="1419"/>
        <end position="1436"/>
    </location>
</feature>
<dbReference type="EMBL" id="CP001114">
    <property type="protein sequence ID" value="ACO45537.1"/>
    <property type="molecule type" value="Genomic_DNA"/>
</dbReference>
<reference evidence="3 4" key="1">
    <citation type="journal article" date="2009" name="PLoS Genet.">
        <title>Alliance of proteomics and genomics to unravel the specificities of Sahara bacterium Deinococcus deserti.</title>
        <authorList>
            <person name="de Groot A."/>
            <person name="Dulermo R."/>
            <person name="Ortet P."/>
            <person name="Blanchard L."/>
            <person name="Guerin P."/>
            <person name="Fernandez B."/>
            <person name="Vacherie B."/>
            <person name="Dossat C."/>
            <person name="Jolivet E."/>
            <person name="Siguier P."/>
            <person name="Chandler M."/>
            <person name="Barakat M."/>
            <person name="Dedieu A."/>
            <person name="Barbe V."/>
            <person name="Heulin T."/>
            <person name="Sommer S."/>
            <person name="Achouak W."/>
            <person name="Armengaud J."/>
        </authorList>
    </citation>
    <scope>NUCLEOTIDE SEQUENCE [LARGE SCALE GENOMIC DNA]</scope>
    <source>
        <strain evidence="4">DSM 17065 / CIP 109153 / LMG 22923 / VCD115</strain>
    </source>
</reference>
<feature type="region of interest" description="Disordered" evidence="1">
    <location>
        <begin position="1239"/>
        <end position="1293"/>
    </location>
</feature>
<name>C1D113_DEIDV</name>
<feature type="compositionally biased region" description="Pro residues" evidence="1">
    <location>
        <begin position="1636"/>
        <end position="1651"/>
    </location>
</feature>
<feature type="region of interest" description="Disordered" evidence="1">
    <location>
        <begin position="1004"/>
        <end position="1056"/>
    </location>
</feature>
<feature type="compositionally biased region" description="Polar residues" evidence="1">
    <location>
        <begin position="597"/>
        <end position="607"/>
    </location>
</feature>
<feature type="compositionally biased region" description="Low complexity" evidence="1">
    <location>
        <begin position="510"/>
        <end position="520"/>
    </location>
</feature>
<feature type="region of interest" description="Disordered" evidence="1">
    <location>
        <begin position="211"/>
        <end position="410"/>
    </location>
</feature>
<evidence type="ECO:0000259" key="2">
    <source>
        <dbReference type="Pfam" id="PF13699"/>
    </source>
</evidence>
<feature type="compositionally biased region" description="Polar residues" evidence="1">
    <location>
        <begin position="1020"/>
        <end position="1047"/>
    </location>
</feature>
<feature type="compositionally biased region" description="Low complexity" evidence="1">
    <location>
        <begin position="217"/>
        <end position="227"/>
    </location>
</feature>
<feature type="compositionally biased region" description="Low complexity" evidence="1">
    <location>
        <begin position="775"/>
        <end position="784"/>
    </location>
</feature>
<sequence>MNVFDERLRRLKFSHLMAVTQRSSHQLPGFPASTALWPTAWGSTISSPLVFTAFPERDHVRTQAAQTGAPRLIRVRARLLQGPPGGSPGEAAPVVSGMPDWGGWPEMPVPNLPLDELDVSQATEDPYGDQVQVLADGLSSTPPVLLPPLERPAAVAHSSRRSEDSPASRTLSSAFTDVLPERPQVPGPGRPASFAETMALNTAREQKWAPDQLARLSASEAAPVSSAERNEPGSHSARPADPVAAKLPGDSAPVPAVTKPSAQDRAPSPAMKSFPDPVPVSSATTLLTTAPLTSVLAEQEPQREPTPASVPTVPRAPISQELPEPGQAKLEPSRPAGTQKTSEPARSAPVTPSQTLPGPTAQLDAGQQEVSPDLPLPAADELGTSGSQVPADPVVTGAADEPDPQAAQREREELAALLKQANNGVPVRLPRKPRPKVPAIQAPVEEEFVVPPPPPPEVSQNFLARLNRFAEMEQAGETEESPMLYDRLQNWEDHHPERNVMAGSDMTERTFPAAVAAPAAQPGPTPTSPPRLKARATQTRRKEGQTQAAGQERSDSDDSEDDSEARPLTILPVPDSFTDRQSVRLDVTEAGIADAVRTQSPGSTEPPQTLGGPEETPELAAPGLRTAALRATQTVGQPDTALPQPTSALADPTSVLTGMEAGEGAEDLLRSLTIRAQAIAPAGRDVLWAGSADVPAAAVTPLASKAMTPVPAVDFSAASSGLLGPELPGGLERKTYQATGAAQNEGVDSQPGKLETGVVVPEKTSSPAARADISPQRQQTAIAPAAPPTINPAISSGSSRPETTEPQKDQAPTVQGGPAAAQHPRAHLQREQAETPRVIANDTYGPHSTTNRHELTSTSPRAASRLVPKEELPGVFTDQARPPMVKPPVVRRPARLIKSGGKDPAPVAESANFPDGSTDVRPQLLVHEEAIQQFQTRAEVSRMIRPPGVSHVASSWEAPKAEEPDLIPTHLQAGAVGPVAAAPSFTAPLPLLENESRAPVTGIWPASSPIKPGTPVQPEESATLTPASQRFTRSLATQPLPTRQKIQPGSGGPELPAQLTPLPGETTIAVPFAGRLDVPELLARAVLPKGQLSSPALQRPTGGSPPIRNAQSSEEPTFPAPSNSAPTPPALLFHPHGSVLIYTPVLFDKDREHSSVVPAVSRATPGLAPFTAPLSALLLSTPPSVVNPTMPALTPGQVPQLAPDAVAVPPTTSSWQQIPLPEPVASGQASDLRASAGLVTSTDGDARPDISHDQSATAPAMPSVPSVWTAPTKSTDQPEAPFEGGFSTPSQKCDQVRTPVIPAFPEPTPSQIDLKPSVIFPTPQSFSRPGTSLVPMFMPVQDEANLFMGQALRPAEVAGWTEVPSHGPAQLTAQASSGTADAEVWPLPSATRFPPRLALFSEMPERQRSAPTAPPVLAPSQTGQIQTSQTYANPQATFLPRPSTPENRTQTWPPAADSGQAAGPDITEASPVLAAAARAIQADGHGQPLGMGAQRSLEATLGTSVRDIRVVRNPSVQAALSTARADALTVGRTVLLPAEVNLETPAGYALAAHEITHAIRHDRPGFVPTALGETSGGQHDEETVALATEHAAFAQAQRPPGLPAPWEPMPYWSSDHQAQPAAVQERRPRPVSTVIQPPPVRPAARRGPPPASNAQVAVHAASSDRAAPASAAPPTAPKASPSTSDRSDAVGHRGTSAPPVDLDLLAQDVYRRLRDRLSQEIRRSKS</sequence>
<dbReference type="InterPro" id="IPR025295">
    <property type="entry name" value="eCIS_core_dom"/>
</dbReference>
<feature type="compositionally biased region" description="Polar residues" evidence="1">
    <location>
        <begin position="336"/>
        <end position="357"/>
    </location>
</feature>
<feature type="region of interest" description="Disordered" evidence="1">
    <location>
        <begin position="473"/>
        <end position="620"/>
    </location>
</feature>
<protein>
    <recommendedName>
        <fullName evidence="2">eCIS core domain-containing protein</fullName>
    </recommendedName>
</protein>
<evidence type="ECO:0000313" key="4">
    <source>
        <dbReference type="Proteomes" id="UP000002208"/>
    </source>
</evidence>
<feature type="compositionally biased region" description="Low complexity" evidence="1">
    <location>
        <begin position="1660"/>
        <end position="1684"/>
    </location>
</feature>
<feature type="domain" description="eCIS core" evidence="2">
    <location>
        <begin position="1488"/>
        <end position="1563"/>
    </location>
</feature>
<feature type="compositionally biased region" description="Low complexity" evidence="1">
    <location>
        <begin position="1116"/>
        <end position="1125"/>
    </location>
</feature>
<organism evidence="3 4">
    <name type="scientific">Deinococcus deserti (strain DSM 17065 / CIP 109153 / LMG 22923 / VCD115)</name>
    <dbReference type="NCBI Taxonomy" id="546414"/>
    <lineage>
        <taxon>Bacteria</taxon>
        <taxon>Thermotogati</taxon>
        <taxon>Deinococcota</taxon>
        <taxon>Deinococci</taxon>
        <taxon>Deinococcales</taxon>
        <taxon>Deinococcaceae</taxon>
        <taxon>Deinococcus</taxon>
    </lineage>
</organism>
<dbReference type="STRING" id="546414.Deide_06801"/>
<dbReference type="OrthoDB" id="74311at2"/>
<proteinExistence type="predicted"/>
<feature type="region of interest" description="Disordered" evidence="1">
    <location>
        <begin position="1598"/>
        <end position="1703"/>
    </location>
</feature>
<dbReference type="HOGENOM" id="CLU_240117_0_0_0"/>
<gene>
    <name evidence="3" type="ordered locus">Deide_06801</name>
</gene>
<evidence type="ECO:0000256" key="1">
    <source>
        <dbReference type="SAM" id="MobiDB-lite"/>
    </source>
</evidence>
<accession>C1D113</accession>
<feature type="region of interest" description="Disordered" evidence="1">
    <location>
        <begin position="763"/>
        <end position="865"/>
    </location>
</feature>
<feature type="region of interest" description="Disordered" evidence="1">
    <location>
        <begin position="1092"/>
        <end position="1130"/>
    </location>
</feature>
<feature type="region of interest" description="Disordered" evidence="1">
    <location>
        <begin position="138"/>
        <end position="193"/>
    </location>
</feature>
<keyword evidence="4" id="KW-1185">Reference proteome</keyword>
<feature type="region of interest" description="Disordered" evidence="1">
    <location>
        <begin position="1404"/>
        <end position="1465"/>
    </location>
</feature>
<dbReference type="KEGG" id="ddr:Deide_06801"/>
<feature type="compositionally biased region" description="Low complexity" evidence="1">
    <location>
        <begin position="279"/>
        <end position="297"/>
    </location>
</feature>
<evidence type="ECO:0000313" key="3">
    <source>
        <dbReference type="EMBL" id="ACO45537.1"/>
    </source>
</evidence>
<dbReference type="Proteomes" id="UP000002208">
    <property type="component" value="Chromosome"/>
</dbReference>
<feature type="compositionally biased region" description="Basic and acidic residues" evidence="1">
    <location>
        <begin position="489"/>
        <end position="498"/>
    </location>
</feature>
<dbReference type="Pfam" id="PF13699">
    <property type="entry name" value="eCIS_core"/>
    <property type="match status" value="1"/>
</dbReference>
<feature type="compositionally biased region" description="Basic and acidic residues" evidence="1">
    <location>
        <begin position="577"/>
        <end position="587"/>
    </location>
</feature>
<dbReference type="PaxDb" id="546414-Deide_06801"/>